<keyword evidence="3" id="KW-1185">Reference proteome</keyword>
<evidence type="ECO:0000313" key="2">
    <source>
        <dbReference type="EMBL" id="KAK9076631.1"/>
    </source>
</evidence>
<evidence type="ECO:0000256" key="1">
    <source>
        <dbReference type="SAM" id="MobiDB-lite"/>
    </source>
</evidence>
<dbReference type="AlphaFoldDB" id="A0AAP0DK71"/>
<comment type="caution">
    <text evidence="2">The sequence shown here is derived from an EMBL/GenBank/DDBJ whole genome shotgun (WGS) entry which is preliminary data.</text>
</comment>
<organism evidence="2 3">
    <name type="scientific">Deinandra increscens subsp. villosa</name>
    <dbReference type="NCBI Taxonomy" id="3103831"/>
    <lineage>
        <taxon>Eukaryota</taxon>
        <taxon>Viridiplantae</taxon>
        <taxon>Streptophyta</taxon>
        <taxon>Embryophyta</taxon>
        <taxon>Tracheophyta</taxon>
        <taxon>Spermatophyta</taxon>
        <taxon>Magnoliopsida</taxon>
        <taxon>eudicotyledons</taxon>
        <taxon>Gunneridae</taxon>
        <taxon>Pentapetalae</taxon>
        <taxon>asterids</taxon>
        <taxon>campanulids</taxon>
        <taxon>Asterales</taxon>
        <taxon>Asteraceae</taxon>
        <taxon>Asteroideae</taxon>
        <taxon>Heliantheae alliance</taxon>
        <taxon>Madieae</taxon>
        <taxon>Madiinae</taxon>
        <taxon>Deinandra</taxon>
    </lineage>
</organism>
<feature type="region of interest" description="Disordered" evidence="1">
    <location>
        <begin position="1"/>
        <end position="33"/>
    </location>
</feature>
<proteinExistence type="predicted"/>
<evidence type="ECO:0000313" key="3">
    <source>
        <dbReference type="Proteomes" id="UP001408789"/>
    </source>
</evidence>
<name>A0AAP0DK71_9ASTR</name>
<reference evidence="2 3" key="1">
    <citation type="submission" date="2024-04" db="EMBL/GenBank/DDBJ databases">
        <title>The reference genome of an endangered Asteraceae, Deinandra increscens subsp. villosa, native to the Central Coast of California.</title>
        <authorList>
            <person name="Guilliams M."/>
            <person name="Hasenstab-Lehman K."/>
            <person name="Meyer R."/>
            <person name="Mcevoy S."/>
        </authorList>
    </citation>
    <scope>NUCLEOTIDE SEQUENCE [LARGE SCALE GENOMIC DNA]</scope>
    <source>
        <tissue evidence="2">Leaf</tissue>
    </source>
</reference>
<protein>
    <submittedName>
        <fullName evidence="2">Uncharacterized protein</fullName>
    </submittedName>
</protein>
<dbReference type="Proteomes" id="UP001408789">
    <property type="component" value="Unassembled WGS sequence"/>
</dbReference>
<sequence length="281" mass="31315">MRFNFDIPEPSSKEALTPPSQPRSPPSSTTPANDEIEWLPLQNHVMRADVELDFIVDRITINRHGSALLLEGSNGLCVMYLYGRSSSKDSAVICSINAIEPQGTTCFFLHPYEFKVVGSCCPTKNSDAARGISSQITRVTLKWVVLNSLWRKGAKEASRNYALKRKVTKEASENYAVKKKQVYTDLTVDYLKMFLINVPTAVGVVGLLSTCNLDLTIDYLTVKVAMDGVHNEQAVVRRLLQIAVPATTYVLFKKPFQFYFIILANPCGLKRKNDVGQPGYS</sequence>
<dbReference type="EMBL" id="JBCNJP010000007">
    <property type="protein sequence ID" value="KAK9076631.1"/>
    <property type="molecule type" value="Genomic_DNA"/>
</dbReference>
<gene>
    <name evidence="2" type="ORF">SSX86_004965</name>
</gene>
<accession>A0AAP0DK71</accession>